<reference evidence="2 3" key="1">
    <citation type="journal article" date="2017" name="Nat. Commun.">
        <title>In situ click chemistry generation of cyclooxygenase-2 inhibitors.</title>
        <authorList>
            <person name="Bhardwaj A."/>
            <person name="Kaur J."/>
            <person name="Wuest M."/>
            <person name="Wuest F."/>
        </authorList>
    </citation>
    <scope>NUCLEOTIDE SEQUENCE [LARGE SCALE GENOMIC DNA]</scope>
    <source>
        <strain evidence="2">S2_012_000_R3_94</strain>
    </source>
</reference>
<evidence type="ECO:0000313" key="3">
    <source>
        <dbReference type="Proteomes" id="UP000315344"/>
    </source>
</evidence>
<keyword evidence="1" id="KW-0812">Transmembrane</keyword>
<keyword evidence="1" id="KW-0472">Membrane</keyword>
<accession>A0A533IBS4</accession>
<sequence>MTGISRWRLAWAFLALALPLQLLIWRVWILPDDLHQSQLAGLAYLLAPVLAAAIMGAIWRARLPARPDLAMRRPYSRAMAYLLFASDVLLLWFVMWLALRMSGIDAPDNPLAMLFTNASILFNGKGLILLIPSLLFQFLICLIQTEVGLFLGVWLMDSMASHNGSLDR</sequence>
<dbReference type="EMBL" id="VAFL01000002">
    <property type="protein sequence ID" value="TKW68305.1"/>
    <property type="molecule type" value="Genomic_DNA"/>
</dbReference>
<feature type="transmembrane region" description="Helical" evidence="1">
    <location>
        <begin position="80"/>
        <end position="99"/>
    </location>
</feature>
<evidence type="ECO:0000313" key="2">
    <source>
        <dbReference type="EMBL" id="TKW68305.1"/>
    </source>
</evidence>
<feature type="transmembrane region" description="Helical" evidence="1">
    <location>
        <begin position="41"/>
        <end position="59"/>
    </location>
</feature>
<organism evidence="2 3">
    <name type="scientific">Paracoccus denitrificans</name>
    <dbReference type="NCBI Taxonomy" id="266"/>
    <lineage>
        <taxon>Bacteria</taxon>
        <taxon>Pseudomonadati</taxon>
        <taxon>Pseudomonadota</taxon>
        <taxon>Alphaproteobacteria</taxon>
        <taxon>Rhodobacterales</taxon>
        <taxon>Paracoccaceae</taxon>
        <taxon>Paracoccus</taxon>
    </lineage>
</organism>
<feature type="transmembrane region" description="Helical" evidence="1">
    <location>
        <begin position="138"/>
        <end position="156"/>
    </location>
</feature>
<gene>
    <name evidence="2" type="ORF">DI616_04210</name>
</gene>
<keyword evidence="1" id="KW-1133">Transmembrane helix</keyword>
<comment type="caution">
    <text evidence="2">The sequence shown here is derived from an EMBL/GenBank/DDBJ whole genome shotgun (WGS) entry which is preliminary data.</text>
</comment>
<proteinExistence type="predicted"/>
<name>A0A533IBS4_PARDE</name>
<dbReference type="Proteomes" id="UP000315344">
    <property type="component" value="Unassembled WGS sequence"/>
</dbReference>
<protein>
    <submittedName>
        <fullName evidence="2">Uncharacterized protein</fullName>
    </submittedName>
</protein>
<evidence type="ECO:0000256" key="1">
    <source>
        <dbReference type="SAM" id="Phobius"/>
    </source>
</evidence>
<feature type="transmembrane region" description="Helical" evidence="1">
    <location>
        <begin position="9"/>
        <end position="29"/>
    </location>
</feature>
<dbReference type="AlphaFoldDB" id="A0A533IBS4"/>